<dbReference type="OrthoDB" id="47801at2759"/>
<feature type="region of interest" description="Disordered" evidence="3">
    <location>
        <begin position="72"/>
        <end position="110"/>
    </location>
</feature>
<feature type="region of interest" description="Disordered" evidence="3">
    <location>
        <begin position="1"/>
        <end position="22"/>
    </location>
</feature>
<feature type="compositionally biased region" description="Gly residues" evidence="3">
    <location>
        <begin position="954"/>
        <end position="964"/>
    </location>
</feature>
<dbReference type="PROSITE" id="PS50127">
    <property type="entry name" value="UBC_2"/>
    <property type="match status" value="1"/>
</dbReference>
<feature type="compositionally biased region" description="Low complexity" evidence="3">
    <location>
        <begin position="819"/>
        <end position="828"/>
    </location>
</feature>
<dbReference type="InterPro" id="IPR016135">
    <property type="entry name" value="UBQ-conjugating_enzyme/RWD"/>
</dbReference>
<feature type="region of interest" description="Disordered" evidence="3">
    <location>
        <begin position="799"/>
        <end position="828"/>
    </location>
</feature>
<gene>
    <name evidence="4" type="ORF">ST47_g9126</name>
</gene>
<dbReference type="PANTHER" id="PTHR46116">
    <property type="entry name" value="(E3-INDEPENDENT) E2 UBIQUITIN-CONJUGATING ENZYME"/>
    <property type="match status" value="1"/>
</dbReference>
<keyword evidence="4" id="KW-0436">Ligase</keyword>
<evidence type="ECO:0000256" key="2">
    <source>
        <dbReference type="ARBA" id="ARBA00022786"/>
    </source>
</evidence>
<dbReference type="EMBL" id="JYNV01000290">
    <property type="protein sequence ID" value="KZM19589.1"/>
    <property type="molecule type" value="Genomic_DNA"/>
</dbReference>
<proteinExistence type="predicted"/>
<dbReference type="Gene3D" id="3.10.110.10">
    <property type="entry name" value="Ubiquitin Conjugating Enzyme"/>
    <property type="match status" value="1"/>
</dbReference>
<keyword evidence="5" id="KW-1185">Reference proteome</keyword>
<dbReference type="PANTHER" id="PTHR46116:SF15">
    <property type="entry name" value="(E3-INDEPENDENT) E2 UBIQUITIN-CONJUGATING ENZYME"/>
    <property type="match status" value="1"/>
</dbReference>
<feature type="region of interest" description="Disordered" evidence="3">
    <location>
        <begin position="230"/>
        <end position="253"/>
    </location>
</feature>
<comment type="caution">
    <text evidence="4">The sequence shown here is derived from an EMBL/GenBank/DDBJ whole genome shotgun (WGS) entry which is preliminary data.</text>
</comment>
<dbReference type="GO" id="GO:0016874">
    <property type="term" value="F:ligase activity"/>
    <property type="evidence" value="ECO:0007669"/>
    <property type="project" value="UniProtKB-KW"/>
</dbReference>
<dbReference type="Proteomes" id="UP000076837">
    <property type="component" value="Unassembled WGS sequence"/>
</dbReference>
<dbReference type="GO" id="GO:0061631">
    <property type="term" value="F:ubiquitin conjugating enzyme activity"/>
    <property type="evidence" value="ECO:0007669"/>
    <property type="project" value="TreeGrafter"/>
</dbReference>
<organism evidence="4 5">
    <name type="scientific">Didymella rabiei</name>
    <name type="common">Chickpea ascochyta blight fungus</name>
    <name type="synonym">Mycosphaerella rabiei</name>
    <dbReference type="NCBI Taxonomy" id="5454"/>
    <lineage>
        <taxon>Eukaryota</taxon>
        <taxon>Fungi</taxon>
        <taxon>Dikarya</taxon>
        <taxon>Ascomycota</taxon>
        <taxon>Pezizomycotina</taxon>
        <taxon>Dothideomycetes</taxon>
        <taxon>Pleosporomycetidae</taxon>
        <taxon>Pleosporales</taxon>
        <taxon>Pleosporineae</taxon>
        <taxon>Didymellaceae</taxon>
        <taxon>Ascochyta</taxon>
    </lineage>
</organism>
<sequence>MSSRQNYNRHRRSHSPQTSSFEEVDFQLALKLSAELNGDLGGHAEAIAAASKRLADNEADFEFALRMQFNDEESQNAEQSPPYPRNGSASSAASRQTVTGDTEAVSSETEAPAGRKFETLSAFVTYLKASQCSNCSERYFKCESDVSSLFKDWYEGKGTLSSLLTCKTCSNFSCIACSTPNPKRSTVLVGNKSVFWCCEDGRLILIWLLLCGFDSFYCWTKIEAANEADMAKAQSEPQPQPLPLPKPEGKGKGKAKLIQQSGVGYGGSEGYSGYMSSMGLDDFESDFDDDDLSKIQWSTSKLKSAIFRKTGPGRKPLDNRSQALTAQQTFDKLGAIVLGLLHYLLPSLDRSYHFDLDPPATVTELLLESKVLDYCTELLRNDSLDDAFARKSAYSALVDFVQTIGMHSTTAHLTVFTGKPQEAESCNLLTRSFCRAQARSTILAPAIAESLRDLSKLSDMLLKNAEHYEAIYHAGGDQELLSLCRRISTLWKSLSVYILAPNLDVCSADAPIVSTEKVAAISDFDDDHVCATHAFATMAKAQFRSGPRRFKRLISEINVLKSSLPPGIFVRHGESRLDMMKCIIVGPGDSPYENGLFEFDFYCPVEYPNVPPMVSFKGTGGGVASINPNLYPDGKVCLSLLGTWSGEPWKPRESTLLQVLVSLQAMVFCEQPWYNEPGRERSHGVGYNNSASEAYNRKLRELTVRLAMLNWLEKPPQIWEDVVGQHFRSNADSILRTVIEWSKKSASSTLPSIFPNFLTKFGVSAPETGYGAALPELHRHLLKYGAAVALPGFPKEDVESKSKKARVKGTYPENAHDTGSQPPSSQYSSFFGLDSNASNFDDHEAVDDCEIPLAPGIASSHIAAQAARGGYRGFSLYYHGYGSGGRGQVPGAGPDVLPSASPSGSDRGRGRGLSVSRGRGAAPADRISPLHSFRESAHGTGHKLGDGDDTSSRGGRGGGGSSKS</sequence>
<keyword evidence="1" id="KW-0808">Transferase</keyword>
<evidence type="ECO:0000256" key="1">
    <source>
        <dbReference type="ARBA" id="ARBA00022679"/>
    </source>
</evidence>
<feature type="compositionally biased region" description="Polar residues" evidence="3">
    <location>
        <begin position="87"/>
        <end position="109"/>
    </location>
</feature>
<evidence type="ECO:0000313" key="4">
    <source>
        <dbReference type="EMBL" id="KZM19589.1"/>
    </source>
</evidence>
<dbReference type="STRING" id="5454.A0A162XJY7"/>
<dbReference type="CDD" id="cd23810">
    <property type="entry name" value="UBCc_BIRC6"/>
    <property type="match status" value="1"/>
</dbReference>
<dbReference type="Pfam" id="PF00179">
    <property type="entry name" value="UQ_con"/>
    <property type="match status" value="1"/>
</dbReference>
<evidence type="ECO:0000313" key="5">
    <source>
        <dbReference type="Proteomes" id="UP000076837"/>
    </source>
</evidence>
<evidence type="ECO:0000256" key="3">
    <source>
        <dbReference type="SAM" id="MobiDB-lite"/>
    </source>
</evidence>
<dbReference type="InterPro" id="IPR000608">
    <property type="entry name" value="UBC"/>
</dbReference>
<dbReference type="SMART" id="SM00212">
    <property type="entry name" value="UBCc"/>
    <property type="match status" value="1"/>
</dbReference>
<keyword evidence="2" id="KW-0833">Ubl conjugation pathway</keyword>
<protein>
    <submittedName>
        <fullName evidence="4">Acid-amino acid ligase</fullName>
    </submittedName>
</protein>
<reference evidence="4 5" key="1">
    <citation type="journal article" date="2016" name="Sci. Rep.">
        <title>Draft genome sequencing and secretome analysis of fungal phytopathogen Ascochyta rabiei provides insight into the necrotrophic effector repertoire.</title>
        <authorList>
            <person name="Verma S."/>
            <person name="Gazara R.K."/>
            <person name="Nizam S."/>
            <person name="Parween S."/>
            <person name="Chattopadhyay D."/>
            <person name="Verma P.K."/>
        </authorList>
    </citation>
    <scope>NUCLEOTIDE SEQUENCE [LARGE SCALE GENOMIC DNA]</scope>
    <source>
        <strain evidence="4 5">ArDII</strain>
    </source>
</reference>
<accession>A0A162XJY7</accession>
<feature type="region of interest" description="Disordered" evidence="3">
    <location>
        <begin position="889"/>
        <end position="964"/>
    </location>
</feature>
<dbReference type="AlphaFoldDB" id="A0A162XJY7"/>
<name>A0A162XJY7_DIDRA</name>
<dbReference type="SUPFAM" id="SSF54495">
    <property type="entry name" value="UBC-like"/>
    <property type="match status" value="1"/>
</dbReference>